<accession>A0A931IZZ7</accession>
<feature type="domain" description="MOSC" evidence="1">
    <location>
        <begin position="27"/>
        <end position="161"/>
    </location>
</feature>
<sequence length="211" mass="22885">MQLSSLNLGQPRDLGPTIAMPSGACKLPVAEPVWVDAEGLTGDFIGDRRRHGGADQAVYLFSQTDLDWWAQELQRDDIGPGFFGENLTLSAGWPEPRVGDRLAIGALRLEISFPRIPCATLALRVGDPRFLKAFVAACRPGWYARVLVPAAVQAGMPVVLESRGTGPSCAALFAAWHASPRPADLLRLALQAPIAERGRRAFEHWLQQPVA</sequence>
<dbReference type="Gene3D" id="2.40.33.20">
    <property type="entry name" value="PK beta-barrel domain-like"/>
    <property type="match status" value="1"/>
</dbReference>
<gene>
    <name evidence="2" type="ORF">I7X39_04555</name>
</gene>
<dbReference type="PROSITE" id="PS51340">
    <property type="entry name" value="MOSC"/>
    <property type="match status" value="1"/>
</dbReference>
<evidence type="ECO:0000313" key="2">
    <source>
        <dbReference type="EMBL" id="MBH9576173.1"/>
    </source>
</evidence>
<proteinExistence type="predicted"/>
<dbReference type="PANTHER" id="PTHR30212">
    <property type="entry name" value="PROTEIN YIIM"/>
    <property type="match status" value="1"/>
</dbReference>
<dbReference type="InterPro" id="IPR052353">
    <property type="entry name" value="Benzoxazolinone_Detox_Enz"/>
</dbReference>
<dbReference type="GO" id="GO:0003824">
    <property type="term" value="F:catalytic activity"/>
    <property type="evidence" value="ECO:0007669"/>
    <property type="project" value="InterPro"/>
</dbReference>
<keyword evidence="3" id="KW-1185">Reference proteome</keyword>
<dbReference type="AlphaFoldDB" id="A0A931IZZ7"/>
<dbReference type="EMBL" id="JAEDAK010000002">
    <property type="protein sequence ID" value="MBH9576173.1"/>
    <property type="molecule type" value="Genomic_DNA"/>
</dbReference>
<dbReference type="PANTHER" id="PTHR30212:SF2">
    <property type="entry name" value="PROTEIN YIIM"/>
    <property type="match status" value="1"/>
</dbReference>
<protein>
    <submittedName>
        <fullName evidence="2">MOSC domain-containing protein</fullName>
    </submittedName>
</protein>
<dbReference type="InterPro" id="IPR005302">
    <property type="entry name" value="MoCF_Sase_C"/>
</dbReference>
<dbReference type="Proteomes" id="UP000613266">
    <property type="component" value="Unassembled WGS sequence"/>
</dbReference>
<dbReference type="RefSeq" id="WP_198109778.1">
    <property type="nucleotide sequence ID" value="NZ_JAEDAK010000002.1"/>
</dbReference>
<name>A0A931IZZ7_9BURK</name>
<dbReference type="GO" id="GO:0030170">
    <property type="term" value="F:pyridoxal phosphate binding"/>
    <property type="evidence" value="ECO:0007669"/>
    <property type="project" value="InterPro"/>
</dbReference>
<dbReference type="GO" id="GO:0030151">
    <property type="term" value="F:molybdenum ion binding"/>
    <property type="evidence" value="ECO:0007669"/>
    <property type="project" value="InterPro"/>
</dbReference>
<dbReference type="SUPFAM" id="SSF50800">
    <property type="entry name" value="PK beta-barrel domain-like"/>
    <property type="match status" value="1"/>
</dbReference>
<evidence type="ECO:0000259" key="1">
    <source>
        <dbReference type="PROSITE" id="PS51340"/>
    </source>
</evidence>
<dbReference type="Pfam" id="PF03473">
    <property type="entry name" value="MOSC"/>
    <property type="match status" value="1"/>
</dbReference>
<comment type="caution">
    <text evidence="2">The sequence shown here is derived from an EMBL/GenBank/DDBJ whole genome shotgun (WGS) entry which is preliminary data.</text>
</comment>
<reference evidence="2" key="1">
    <citation type="submission" date="2020-12" db="EMBL/GenBank/DDBJ databases">
        <title>The genome sequence of Inhella sp. 1Y17.</title>
        <authorList>
            <person name="Liu Y."/>
        </authorList>
    </citation>
    <scope>NUCLEOTIDE SEQUENCE</scope>
    <source>
        <strain evidence="2">1Y17</strain>
    </source>
</reference>
<dbReference type="InterPro" id="IPR011037">
    <property type="entry name" value="Pyrv_Knase-like_insert_dom_sf"/>
</dbReference>
<organism evidence="2 3">
    <name type="scientific">Inhella proteolytica</name>
    <dbReference type="NCBI Taxonomy" id="2795029"/>
    <lineage>
        <taxon>Bacteria</taxon>
        <taxon>Pseudomonadati</taxon>
        <taxon>Pseudomonadota</taxon>
        <taxon>Betaproteobacteria</taxon>
        <taxon>Burkholderiales</taxon>
        <taxon>Sphaerotilaceae</taxon>
        <taxon>Inhella</taxon>
    </lineage>
</organism>
<evidence type="ECO:0000313" key="3">
    <source>
        <dbReference type="Proteomes" id="UP000613266"/>
    </source>
</evidence>